<evidence type="ECO:0000313" key="2">
    <source>
        <dbReference type="EMBL" id="CAJ1932416.1"/>
    </source>
</evidence>
<dbReference type="SUPFAM" id="SSF53335">
    <property type="entry name" value="S-adenosyl-L-methionine-dependent methyltransferases"/>
    <property type="match status" value="1"/>
</dbReference>
<reference evidence="2" key="1">
    <citation type="submission" date="2023-08" db="EMBL/GenBank/DDBJ databases">
        <authorList>
            <person name="Audoor S."/>
            <person name="Bilcke G."/>
        </authorList>
    </citation>
    <scope>NUCLEOTIDE SEQUENCE</scope>
</reference>
<dbReference type="Proteomes" id="UP001295423">
    <property type="component" value="Unassembled WGS sequence"/>
</dbReference>
<dbReference type="EMBL" id="CAKOGP040000224">
    <property type="protein sequence ID" value="CAJ1932416.1"/>
    <property type="molecule type" value="Genomic_DNA"/>
</dbReference>
<dbReference type="AlphaFoldDB" id="A0AAD2CGZ9"/>
<dbReference type="Gene3D" id="3.40.50.150">
    <property type="entry name" value="Vaccinia Virus protein VP39"/>
    <property type="match status" value="1"/>
</dbReference>
<evidence type="ECO:0000313" key="3">
    <source>
        <dbReference type="Proteomes" id="UP001295423"/>
    </source>
</evidence>
<dbReference type="PANTHER" id="PTHR14614:SF163">
    <property type="entry name" value="METHYLTRANSFERASE SMALL DOMAIN-CONTAINING PROTEIN"/>
    <property type="match status" value="1"/>
</dbReference>
<comment type="caution">
    <text evidence="2">The sequence shown here is derived from an EMBL/GenBank/DDBJ whole genome shotgun (WGS) entry which is preliminary data.</text>
</comment>
<dbReference type="InterPro" id="IPR019410">
    <property type="entry name" value="Methyltransf_16"/>
</dbReference>
<gene>
    <name evidence="2" type="ORF">CYCCA115_LOCUS2825</name>
</gene>
<accession>A0AAD2CGZ9</accession>
<dbReference type="Pfam" id="PF10294">
    <property type="entry name" value="Methyltransf_16"/>
    <property type="match status" value="1"/>
</dbReference>
<protein>
    <submittedName>
        <fullName evidence="2">Uncharacterized protein</fullName>
    </submittedName>
</protein>
<organism evidence="2 3">
    <name type="scientific">Cylindrotheca closterium</name>
    <dbReference type="NCBI Taxonomy" id="2856"/>
    <lineage>
        <taxon>Eukaryota</taxon>
        <taxon>Sar</taxon>
        <taxon>Stramenopiles</taxon>
        <taxon>Ochrophyta</taxon>
        <taxon>Bacillariophyta</taxon>
        <taxon>Bacillariophyceae</taxon>
        <taxon>Bacillariophycidae</taxon>
        <taxon>Bacillariales</taxon>
        <taxon>Bacillariaceae</taxon>
        <taxon>Cylindrotheca</taxon>
    </lineage>
</organism>
<evidence type="ECO:0000256" key="1">
    <source>
        <dbReference type="SAM" id="MobiDB-lite"/>
    </source>
</evidence>
<keyword evidence="3" id="KW-1185">Reference proteome</keyword>
<name>A0AAD2CGZ9_9STRA</name>
<dbReference type="InterPro" id="IPR029063">
    <property type="entry name" value="SAM-dependent_MTases_sf"/>
</dbReference>
<proteinExistence type="predicted"/>
<feature type="region of interest" description="Disordered" evidence="1">
    <location>
        <begin position="161"/>
        <end position="182"/>
    </location>
</feature>
<feature type="compositionally biased region" description="Low complexity" evidence="1">
    <location>
        <begin position="167"/>
        <end position="182"/>
    </location>
</feature>
<sequence length="284" mass="31108">MHLNPSDAGSSVSTTISKSSPFAYSIASILDLDSSRDNFLATQVWPSARVAAQALLRYDPNSRHGGLFANDNNDNGEKMASSTKWKMCEFGCGPGLPSLAAAHTNHYSQVVATDLDEFCLELVQAAAKDQGLEHVITTQVLDLTKDPKMLLGLSTTAEASEGDDSVSEINAASSSSSSPRPLPSSYAWMKDIDLFVMADIFENSQVAKGAAAWTKFLMNSSSLHRPRIWVFAQSDRAQREIYLETLKEICGMEAKDLKWLPLEDCNENDSLWLVDLDETQVQYG</sequence>
<dbReference type="PANTHER" id="PTHR14614">
    <property type="entry name" value="HEPATOCELLULAR CARCINOMA-ASSOCIATED ANTIGEN"/>
    <property type="match status" value="1"/>
</dbReference>